<evidence type="ECO:0008006" key="3">
    <source>
        <dbReference type="Google" id="ProtNLM"/>
    </source>
</evidence>
<evidence type="ECO:0000313" key="1">
    <source>
        <dbReference type="EMBL" id="MCP1727339.1"/>
    </source>
</evidence>
<organism evidence="1 2">
    <name type="scientific">Natronospira proteinivora</name>
    <dbReference type="NCBI Taxonomy" id="1807133"/>
    <lineage>
        <taxon>Bacteria</taxon>
        <taxon>Pseudomonadati</taxon>
        <taxon>Pseudomonadota</taxon>
        <taxon>Gammaproteobacteria</taxon>
        <taxon>Natronospirales</taxon>
        <taxon>Natronospiraceae</taxon>
        <taxon>Natronospira</taxon>
    </lineage>
</organism>
<dbReference type="Proteomes" id="UP001523550">
    <property type="component" value="Unassembled WGS sequence"/>
</dbReference>
<dbReference type="RefSeq" id="WP_253447100.1">
    <property type="nucleotide sequence ID" value="NZ_JALJYF010000001.1"/>
</dbReference>
<dbReference type="SUPFAM" id="SSF53850">
    <property type="entry name" value="Periplasmic binding protein-like II"/>
    <property type="match status" value="1"/>
</dbReference>
<dbReference type="EMBL" id="JALJYF010000001">
    <property type="protein sequence ID" value="MCP1727339.1"/>
    <property type="molecule type" value="Genomic_DNA"/>
</dbReference>
<gene>
    <name evidence="1" type="ORF">J2T60_001304</name>
</gene>
<reference evidence="1 2" key="1">
    <citation type="submission" date="2022-03" db="EMBL/GenBank/DDBJ databases">
        <title>Genomic Encyclopedia of Type Strains, Phase III (KMG-III): the genomes of soil and plant-associated and newly described type strains.</title>
        <authorList>
            <person name="Whitman W."/>
        </authorList>
    </citation>
    <scope>NUCLEOTIDE SEQUENCE [LARGE SCALE GENOMIC DNA]</scope>
    <source>
        <strain evidence="1 2">BSker1</strain>
    </source>
</reference>
<accession>A0ABT1G7Q2</accession>
<sequence>MLDGKLLGSIVMGLALLVGGRSEAEPTTIGYIKPDAAGDERDAYFLDVLELALEKTEEDFGEYQLQEAPLRMNQSRAMREMLAGRHIDVLWSMTDPDRESRLRPIRVPLLKGLLGIRLPLVRQKEVDMMASVSRLSDLKGFSPGQGHDWPDTRILQGNDIAVETSASYEGLFRMLEKGRVDYIPRAVVEIGAEQDLYERFNLVPGTGPLIAYPAPIYFFVAPDNRALAERLELGLQRAIETNAFQSLFETYPAHSMAIEQYLSGDRPIIWLDNPFLPEQTPLDDEALWFEPVFRYRTMLHKRSSGKERD</sequence>
<evidence type="ECO:0000313" key="2">
    <source>
        <dbReference type="Proteomes" id="UP001523550"/>
    </source>
</evidence>
<proteinExistence type="predicted"/>
<keyword evidence="2" id="KW-1185">Reference proteome</keyword>
<comment type="caution">
    <text evidence="1">The sequence shown here is derived from an EMBL/GenBank/DDBJ whole genome shotgun (WGS) entry which is preliminary data.</text>
</comment>
<protein>
    <recommendedName>
        <fullName evidence="3">ABC-type amino acid transport substrate-binding protein</fullName>
    </recommendedName>
</protein>
<name>A0ABT1G7Q2_9GAMM</name>